<organism evidence="2 3">
    <name type="scientific">Sesamum alatum</name>
    <dbReference type="NCBI Taxonomy" id="300844"/>
    <lineage>
        <taxon>Eukaryota</taxon>
        <taxon>Viridiplantae</taxon>
        <taxon>Streptophyta</taxon>
        <taxon>Embryophyta</taxon>
        <taxon>Tracheophyta</taxon>
        <taxon>Spermatophyta</taxon>
        <taxon>Magnoliopsida</taxon>
        <taxon>eudicotyledons</taxon>
        <taxon>Gunneridae</taxon>
        <taxon>Pentapetalae</taxon>
        <taxon>asterids</taxon>
        <taxon>lamiids</taxon>
        <taxon>Lamiales</taxon>
        <taxon>Pedaliaceae</taxon>
        <taxon>Sesamum</taxon>
    </lineage>
</organism>
<dbReference type="EMBL" id="JACGWO010000013">
    <property type="protein sequence ID" value="KAK4412954.1"/>
    <property type="molecule type" value="Genomic_DNA"/>
</dbReference>
<feature type="compositionally biased region" description="Acidic residues" evidence="1">
    <location>
        <begin position="107"/>
        <end position="117"/>
    </location>
</feature>
<dbReference type="Proteomes" id="UP001293254">
    <property type="component" value="Unassembled WGS sequence"/>
</dbReference>
<comment type="caution">
    <text evidence="2">The sequence shown here is derived from an EMBL/GenBank/DDBJ whole genome shotgun (WGS) entry which is preliminary data.</text>
</comment>
<feature type="compositionally biased region" description="Low complexity" evidence="1">
    <location>
        <begin position="125"/>
        <end position="134"/>
    </location>
</feature>
<reference evidence="2" key="2">
    <citation type="journal article" date="2024" name="Plant">
        <title>Genomic evolution and insights into agronomic trait innovations of Sesamum species.</title>
        <authorList>
            <person name="Miao H."/>
            <person name="Wang L."/>
            <person name="Qu L."/>
            <person name="Liu H."/>
            <person name="Sun Y."/>
            <person name="Le M."/>
            <person name="Wang Q."/>
            <person name="Wei S."/>
            <person name="Zheng Y."/>
            <person name="Lin W."/>
            <person name="Duan Y."/>
            <person name="Cao H."/>
            <person name="Xiong S."/>
            <person name="Wang X."/>
            <person name="Wei L."/>
            <person name="Li C."/>
            <person name="Ma Q."/>
            <person name="Ju M."/>
            <person name="Zhao R."/>
            <person name="Li G."/>
            <person name="Mu C."/>
            <person name="Tian Q."/>
            <person name="Mei H."/>
            <person name="Zhang T."/>
            <person name="Gao T."/>
            <person name="Zhang H."/>
        </authorList>
    </citation>
    <scope>NUCLEOTIDE SEQUENCE</scope>
    <source>
        <strain evidence="2">3651</strain>
    </source>
</reference>
<keyword evidence="3" id="KW-1185">Reference proteome</keyword>
<evidence type="ECO:0000313" key="2">
    <source>
        <dbReference type="EMBL" id="KAK4412954.1"/>
    </source>
</evidence>
<reference evidence="2" key="1">
    <citation type="submission" date="2020-06" db="EMBL/GenBank/DDBJ databases">
        <authorList>
            <person name="Li T."/>
            <person name="Hu X."/>
            <person name="Zhang T."/>
            <person name="Song X."/>
            <person name="Zhang H."/>
            <person name="Dai N."/>
            <person name="Sheng W."/>
            <person name="Hou X."/>
            <person name="Wei L."/>
        </authorList>
    </citation>
    <scope>NUCLEOTIDE SEQUENCE</scope>
    <source>
        <strain evidence="2">3651</strain>
        <tissue evidence="2">Leaf</tissue>
    </source>
</reference>
<gene>
    <name evidence="2" type="ORF">Salat_2942600</name>
</gene>
<feature type="compositionally biased region" description="Low complexity" evidence="1">
    <location>
        <begin position="151"/>
        <end position="166"/>
    </location>
</feature>
<proteinExistence type="predicted"/>
<evidence type="ECO:0000256" key="1">
    <source>
        <dbReference type="SAM" id="MobiDB-lite"/>
    </source>
</evidence>
<feature type="region of interest" description="Disordered" evidence="1">
    <location>
        <begin position="107"/>
        <end position="180"/>
    </location>
</feature>
<dbReference type="AlphaFoldDB" id="A0AAE2C8H1"/>
<sequence>MCEELGYNGVKTFYRIDMLRKFTLLLFETDLFQLFDGHERDVCIYLESALCDYGPKNTDGGHAVNENDGGHAVNEIDKRKGVVIRDNIIEEDSDFFDSDYNVDFDADDDSDDNNFDENIDHGVTDTDTTSSDSSGENGIEISEFPPEDQDTPLPQQQPDPEELTQQADAPPLTQPESHLS</sequence>
<protein>
    <submittedName>
        <fullName evidence="2">Uncharacterized protein</fullName>
    </submittedName>
</protein>
<evidence type="ECO:0000313" key="3">
    <source>
        <dbReference type="Proteomes" id="UP001293254"/>
    </source>
</evidence>
<name>A0AAE2C8H1_9LAMI</name>
<accession>A0AAE2C8H1</accession>